<dbReference type="PANTHER" id="PTHR30461">
    <property type="entry name" value="DNA-INVERTASE FROM LAMBDOID PROPHAGE"/>
    <property type="match status" value="1"/>
</dbReference>
<dbReference type="Pfam" id="PF07508">
    <property type="entry name" value="Recombinase"/>
    <property type="match status" value="1"/>
</dbReference>
<dbReference type="GO" id="GO:0003677">
    <property type="term" value="F:DNA binding"/>
    <property type="evidence" value="ECO:0007669"/>
    <property type="project" value="InterPro"/>
</dbReference>
<comment type="caution">
    <text evidence="2">The sequence shown here is derived from an EMBL/GenBank/DDBJ whole genome shotgun (WGS) entry which is preliminary data.</text>
</comment>
<feature type="domain" description="Recombinase" evidence="1">
    <location>
        <begin position="215"/>
        <end position="324"/>
    </location>
</feature>
<dbReference type="SUPFAM" id="SSF53041">
    <property type="entry name" value="Resolvase-like"/>
    <property type="match status" value="1"/>
</dbReference>
<dbReference type="RefSeq" id="WP_246277535.1">
    <property type="nucleotide sequence ID" value="NZ_BLPG01000001.1"/>
</dbReference>
<keyword evidence="3" id="KW-1185">Reference proteome</keyword>
<evidence type="ECO:0000313" key="2">
    <source>
        <dbReference type="EMBL" id="GFJ86360.1"/>
    </source>
</evidence>
<evidence type="ECO:0000313" key="3">
    <source>
        <dbReference type="Proteomes" id="UP000482960"/>
    </source>
</evidence>
<dbReference type="PANTHER" id="PTHR30461:SF23">
    <property type="entry name" value="DNA RECOMBINASE-RELATED"/>
    <property type="match status" value="1"/>
</dbReference>
<reference evidence="2 3" key="2">
    <citation type="submission" date="2020-03" db="EMBL/GenBank/DDBJ databases">
        <authorList>
            <person name="Ichikawa N."/>
            <person name="Kimura A."/>
            <person name="Kitahashi Y."/>
            <person name="Uohara A."/>
        </authorList>
    </citation>
    <scope>NUCLEOTIDE SEQUENCE [LARGE SCALE GENOMIC DNA]</scope>
    <source>
        <strain evidence="2 3">NBRC 108638</strain>
    </source>
</reference>
<gene>
    <name evidence="2" type="ORF">Prum_000020</name>
</gene>
<dbReference type="InterPro" id="IPR038109">
    <property type="entry name" value="DNA_bind_recomb_sf"/>
</dbReference>
<reference evidence="2 3" key="1">
    <citation type="submission" date="2020-03" db="EMBL/GenBank/DDBJ databases">
        <title>Whole genome shotgun sequence of Phytohabitans rumicis NBRC 108638.</title>
        <authorList>
            <person name="Komaki H."/>
            <person name="Tamura T."/>
        </authorList>
    </citation>
    <scope>NUCLEOTIDE SEQUENCE [LARGE SCALE GENOMIC DNA]</scope>
    <source>
        <strain evidence="2 3">NBRC 108638</strain>
    </source>
</reference>
<dbReference type="Pfam" id="PF00239">
    <property type="entry name" value="Resolvase"/>
    <property type="match status" value="1"/>
</dbReference>
<name>A0A6V8KSG7_9ACTN</name>
<dbReference type="SMART" id="SM00857">
    <property type="entry name" value="Resolvase"/>
    <property type="match status" value="1"/>
</dbReference>
<proteinExistence type="predicted"/>
<dbReference type="CDD" id="cd00338">
    <property type="entry name" value="Ser_Recombinase"/>
    <property type="match status" value="1"/>
</dbReference>
<dbReference type="InterPro" id="IPR006119">
    <property type="entry name" value="Resolv_N"/>
</dbReference>
<dbReference type="EMBL" id="BLPG01000001">
    <property type="protein sequence ID" value="GFJ86360.1"/>
    <property type="molecule type" value="Genomic_DNA"/>
</dbReference>
<dbReference type="PROSITE" id="PS51737">
    <property type="entry name" value="RECOMBINASE_DNA_BIND"/>
    <property type="match status" value="1"/>
</dbReference>
<dbReference type="AlphaFoldDB" id="A0A6V8KSG7"/>
<dbReference type="InterPro" id="IPR036162">
    <property type="entry name" value="Resolvase-like_N_sf"/>
</dbReference>
<protein>
    <recommendedName>
        <fullName evidence="1">Recombinase domain-containing protein</fullName>
    </recommendedName>
</protein>
<accession>A0A6V8KSG7</accession>
<organism evidence="2 3">
    <name type="scientific">Phytohabitans rumicis</name>
    <dbReference type="NCBI Taxonomy" id="1076125"/>
    <lineage>
        <taxon>Bacteria</taxon>
        <taxon>Bacillati</taxon>
        <taxon>Actinomycetota</taxon>
        <taxon>Actinomycetes</taxon>
        <taxon>Micromonosporales</taxon>
        <taxon>Micromonosporaceae</taxon>
    </lineage>
</organism>
<dbReference type="InterPro" id="IPR050639">
    <property type="entry name" value="SSR_resolvase"/>
</dbReference>
<dbReference type="GO" id="GO:0000150">
    <property type="term" value="F:DNA strand exchange activity"/>
    <property type="evidence" value="ECO:0007669"/>
    <property type="project" value="InterPro"/>
</dbReference>
<dbReference type="Proteomes" id="UP000482960">
    <property type="component" value="Unassembled WGS sequence"/>
</dbReference>
<dbReference type="Gene3D" id="3.90.1750.20">
    <property type="entry name" value="Putative Large Serine Recombinase, Chain B, Domain 2"/>
    <property type="match status" value="1"/>
</dbReference>
<dbReference type="Gene3D" id="3.40.50.1390">
    <property type="entry name" value="Resolvase, N-terminal catalytic domain"/>
    <property type="match status" value="1"/>
</dbReference>
<sequence>MHDRNSFPLGIPAPRKAILLARLSDKREDVDLTDEGIPASLEDQIQRMRDRAALLGWVVYKVIKNPRLSAYKRRKVTLPDGRREYRVFRPDLREALADLWAGRATALLCLDLDRAFRDPKDLQDLIDVVEHAPHPIVVESCTDSLHMERGKDNFDAEIRVLVANKASRDTARRVSMWRERQARNGKFGGGRRPFGFCLGAPDVPDDAMPEDVVCPWHGGRDCKSGTSTIDYEIAVIADCSGRLLQGVSLRALAAELREKGEVPTVTGAAWSAETLREILLRPRNAGFMVHKGKILDGVTAPWEPIVTPEAFYAVRDLLTDPSRRTGPGAAPRWHGTNIYRCGICTPPDSDSGRPVTCEVTLGGREPRYRCKNANHLTRNAGHVDRLVFAHIAYAITRPEAYMLLAPPAPDVDAPALRGERAAIRATLERYAVEEMLQKRTPGQVAAATQAGIARIAEIDELLTVNIVDDPLAQVINAPDPVAAWRDAGLANQRVLIDRICTVTILPSGRKGRGFDPASVDVDHKHPLGGPPASAIADALAAAA</sequence>
<dbReference type="InterPro" id="IPR011109">
    <property type="entry name" value="DNA_bind_recombinase_dom"/>
</dbReference>
<evidence type="ECO:0000259" key="1">
    <source>
        <dbReference type="PROSITE" id="PS51737"/>
    </source>
</evidence>